<gene>
    <name evidence="1" type="ORF">BSTOLATCC_MIC3683</name>
</gene>
<name>A0AAU9ISY6_9CILI</name>
<dbReference type="AlphaFoldDB" id="A0AAU9ISY6"/>
<dbReference type="EMBL" id="CAJZBQ010000004">
    <property type="protein sequence ID" value="CAG9311393.1"/>
    <property type="molecule type" value="Genomic_DNA"/>
</dbReference>
<reference evidence="1" key="1">
    <citation type="submission" date="2021-09" db="EMBL/GenBank/DDBJ databases">
        <authorList>
            <consortium name="AG Swart"/>
            <person name="Singh M."/>
            <person name="Singh A."/>
            <person name="Seah K."/>
            <person name="Emmerich C."/>
        </authorList>
    </citation>
    <scope>NUCLEOTIDE SEQUENCE</scope>
    <source>
        <strain evidence="1">ATCC30299</strain>
    </source>
</reference>
<sequence length="102" mass="11737">MLTIKALLDRRTMLFRAKVMNAKTGSLMQKIVKINYENELGWESRCRCIMEDYGLKDCAGLGPMGLESWKSMCKEPSGELTGRDAWAGCKRKHERPHHYSEI</sequence>
<organism evidence="1 2">
    <name type="scientific">Blepharisma stoltei</name>
    <dbReference type="NCBI Taxonomy" id="1481888"/>
    <lineage>
        <taxon>Eukaryota</taxon>
        <taxon>Sar</taxon>
        <taxon>Alveolata</taxon>
        <taxon>Ciliophora</taxon>
        <taxon>Postciliodesmatophora</taxon>
        <taxon>Heterotrichea</taxon>
        <taxon>Heterotrichida</taxon>
        <taxon>Blepharismidae</taxon>
        <taxon>Blepharisma</taxon>
    </lineage>
</organism>
<protein>
    <submittedName>
        <fullName evidence="1">Uncharacterized protein</fullName>
    </submittedName>
</protein>
<accession>A0AAU9ISY6</accession>
<dbReference type="Proteomes" id="UP001162131">
    <property type="component" value="Unassembled WGS sequence"/>
</dbReference>
<comment type="caution">
    <text evidence="1">The sequence shown here is derived from an EMBL/GenBank/DDBJ whole genome shotgun (WGS) entry which is preliminary data.</text>
</comment>
<keyword evidence="2" id="KW-1185">Reference proteome</keyword>
<evidence type="ECO:0000313" key="1">
    <source>
        <dbReference type="EMBL" id="CAG9311393.1"/>
    </source>
</evidence>
<evidence type="ECO:0000313" key="2">
    <source>
        <dbReference type="Proteomes" id="UP001162131"/>
    </source>
</evidence>
<proteinExistence type="predicted"/>